<dbReference type="EMBL" id="JAUSTP010000005">
    <property type="protein sequence ID" value="MDQ0189196.1"/>
    <property type="molecule type" value="Genomic_DNA"/>
</dbReference>
<organism evidence="7 8">
    <name type="scientific">Alicyclobacillus cycloheptanicus</name>
    <dbReference type="NCBI Taxonomy" id="1457"/>
    <lineage>
        <taxon>Bacteria</taxon>
        <taxon>Bacillati</taxon>
        <taxon>Bacillota</taxon>
        <taxon>Bacilli</taxon>
        <taxon>Bacillales</taxon>
        <taxon>Alicyclobacillaceae</taxon>
        <taxon>Alicyclobacillus</taxon>
    </lineage>
</organism>
<dbReference type="InterPro" id="IPR005538">
    <property type="entry name" value="LrgA/CidA"/>
</dbReference>
<dbReference type="RefSeq" id="WP_274455052.1">
    <property type="nucleotide sequence ID" value="NZ_CP067097.1"/>
</dbReference>
<dbReference type="NCBIfam" id="NF002460">
    <property type="entry name" value="PRK01658.1"/>
    <property type="match status" value="1"/>
</dbReference>
<feature type="transmembrane region" description="Helical" evidence="6">
    <location>
        <begin position="110"/>
        <end position="132"/>
    </location>
</feature>
<name>A0ABT9XHI7_9BACL</name>
<protein>
    <submittedName>
        <fullName evidence="7">Holin-like protein</fullName>
    </submittedName>
</protein>
<dbReference type="PANTHER" id="PTHR33931">
    <property type="entry name" value="HOLIN-LIKE PROTEIN CIDA-RELATED"/>
    <property type="match status" value="1"/>
</dbReference>
<feature type="transmembrane region" description="Helical" evidence="6">
    <location>
        <begin position="53"/>
        <end position="71"/>
    </location>
</feature>
<keyword evidence="3 6" id="KW-0812">Transmembrane</keyword>
<keyword evidence="5 6" id="KW-0472">Membrane</keyword>
<evidence type="ECO:0000256" key="3">
    <source>
        <dbReference type="ARBA" id="ARBA00022692"/>
    </source>
</evidence>
<accession>A0ABT9XHI7</accession>
<evidence type="ECO:0000256" key="5">
    <source>
        <dbReference type="ARBA" id="ARBA00023136"/>
    </source>
</evidence>
<evidence type="ECO:0000256" key="6">
    <source>
        <dbReference type="SAM" id="Phobius"/>
    </source>
</evidence>
<evidence type="ECO:0000313" key="8">
    <source>
        <dbReference type="Proteomes" id="UP001232973"/>
    </source>
</evidence>
<dbReference type="Pfam" id="PF03788">
    <property type="entry name" value="LrgA"/>
    <property type="match status" value="1"/>
</dbReference>
<gene>
    <name evidence="7" type="ORF">J2S03_001012</name>
</gene>
<dbReference type="Proteomes" id="UP001232973">
    <property type="component" value="Unassembled WGS sequence"/>
</dbReference>
<keyword evidence="2" id="KW-1003">Cell membrane</keyword>
<evidence type="ECO:0000256" key="2">
    <source>
        <dbReference type="ARBA" id="ARBA00022475"/>
    </source>
</evidence>
<reference evidence="7 8" key="1">
    <citation type="submission" date="2023-07" db="EMBL/GenBank/DDBJ databases">
        <title>Genomic Encyclopedia of Type Strains, Phase IV (KMG-IV): sequencing the most valuable type-strain genomes for metagenomic binning, comparative biology and taxonomic classification.</title>
        <authorList>
            <person name="Goeker M."/>
        </authorList>
    </citation>
    <scope>NUCLEOTIDE SEQUENCE [LARGE SCALE GENOMIC DNA]</scope>
    <source>
        <strain evidence="7 8">DSM 4006</strain>
    </source>
</reference>
<feature type="transmembrane region" description="Helical" evidence="6">
    <location>
        <begin position="21"/>
        <end position="41"/>
    </location>
</feature>
<evidence type="ECO:0000256" key="1">
    <source>
        <dbReference type="ARBA" id="ARBA00004651"/>
    </source>
</evidence>
<proteinExistence type="predicted"/>
<sequence length="159" mass="17425">MTEDKHPARPAHNDTPRPWHRVVSGVLIVVQVAFLWAISLAADAVAKWLHCPIPGSILGFVALFLLLKFKVVKLSWVEKGGDFLLANLLLFFIPSAVGIIQYGHLVRVDGIRLVGLILISIVLVMGWTGWVAERLTNRQRKSKSPAPLPASHVAGGETK</sequence>
<comment type="caution">
    <text evidence="7">The sequence shown here is derived from an EMBL/GenBank/DDBJ whole genome shotgun (WGS) entry which is preliminary data.</text>
</comment>
<comment type="subcellular location">
    <subcellularLocation>
        <location evidence="1">Cell membrane</location>
        <topology evidence="1">Multi-pass membrane protein</topology>
    </subcellularLocation>
</comment>
<evidence type="ECO:0000256" key="4">
    <source>
        <dbReference type="ARBA" id="ARBA00022989"/>
    </source>
</evidence>
<dbReference type="PANTHER" id="PTHR33931:SF2">
    <property type="entry name" value="HOLIN-LIKE PROTEIN CIDA"/>
    <property type="match status" value="1"/>
</dbReference>
<keyword evidence="4 6" id="KW-1133">Transmembrane helix</keyword>
<evidence type="ECO:0000313" key="7">
    <source>
        <dbReference type="EMBL" id="MDQ0189196.1"/>
    </source>
</evidence>
<keyword evidence="8" id="KW-1185">Reference proteome</keyword>
<feature type="transmembrane region" description="Helical" evidence="6">
    <location>
        <begin position="83"/>
        <end position="104"/>
    </location>
</feature>